<proteinExistence type="predicted"/>
<protein>
    <submittedName>
        <fullName evidence="1">Uncharacterized protein</fullName>
    </submittedName>
</protein>
<comment type="caution">
    <text evidence="1">The sequence shown here is derived from an EMBL/GenBank/DDBJ whole genome shotgun (WGS) entry which is preliminary data.</text>
</comment>
<keyword evidence="2" id="KW-1185">Reference proteome</keyword>
<name>I4EEL2_9BACT</name>
<reference evidence="1 2" key="1">
    <citation type="journal article" date="2012" name="ISME J.">
        <title>Nitrification expanded: discovery, physiology and genomics of a nitrite-oxidizing bacterium from the phylum Chloroflexi.</title>
        <authorList>
            <person name="Sorokin D.Y."/>
            <person name="Lucker S."/>
            <person name="Vejmelkova D."/>
            <person name="Kostrikina N.A."/>
            <person name="Kleerebezem R."/>
            <person name="Rijpstra W.I."/>
            <person name="Damste J.S."/>
            <person name="Le Paslier D."/>
            <person name="Muyzer G."/>
            <person name="Wagner M."/>
            <person name="van Loosdrecht M.C."/>
            <person name="Daims H."/>
        </authorList>
    </citation>
    <scope>NUCLEOTIDE SEQUENCE [LARGE SCALE GENOMIC DNA]</scope>
    <source>
        <strain evidence="2">none</strain>
    </source>
</reference>
<dbReference type="Proteomes" id="UP000004221">
    <property type="component" value="Unassembled WGS sequence"/>
</dbReference>
<sequence>MLARGNRILTVNPTPLTVSAIQDRAAGNGTRYPGHMELDWHSDNKKVQIRLTNPAIIANFGTYLRFLSDIELRVDDGERLSTGSGKAIWEVLHLT</sequence>
<evidence type="ECO:0000313" key="2">
    <source>
        <dbReference type="Proteomes" id="UP000004221"/>
    </source>
</evidence>
<organism evidence="1 2">
    <name type="scientific">Nitrolancea hollandica Lb</name>
    <dbReference type="NCBI Taxonomy" id="1129897"/>
    <lineage>
        <taxon>Bacteria</taxon>
        <taxon>Pseudomonadati</taxon>
        <taxon>Thermomicrobiota</taxon>
        <taxon>Thermomicrobia</taxon>
        <taxon>Sphaerobacterales</taxon>
        <taxon>Sphaerobacterineae</taxon>
        <taxon>Sphaerobacteraceae</taxon>
        <taxon>Nitrolancea</taxon>
    </lineage>
</organism>
<gene>
    <name evidence="1" type="ORF">NITHO_190002</name>
</gene>
<dbReference type="EMBL" id="CAGS01000101">
    <property type="protein sequence ID" value="CCF83124.1"/>
    <property type="molecule type" value="Genomic_DNA"/>
</dbReference>
<dbReference type="AlphaFoldDB" id="I4EEL2"/>
<evidence type="ECO:0000313" key="1">
    <source>
        <dbReference type="EMBL" id="CCF83124.1"/>
    </source>
</evidence>
<accession>I4EEL2</accession>